<accession>A0ABS8TK68</accession>
<proteinExistence type="predicted"/>
<keyword evidence="2" id="KW-1185">Reference proteome</keyword>
<sequence length="76" mass="8088">MTTFSDLPIGLDETPVQFIVGFRPLLGSCVASTSSASHRRVNNSTWIPPTTCRCFADAAGSLNDGFSSLLLISPLE</sequence>
<dbReference type="Proteomes" id="UP000823775">
    <property type="component" value="Unassembled WGS sequence"/>
</dbReference>
<evidence type="ECO:0000313" key="1">
    <source>
        <dbReference type="EMBL" id="MCD7471935.1"/>
    </source>
</evidence>
<dbReference type="EMBL" id="JACEIK010001747">
    <property type="protein sequence ID" value="MCD7471935.1"/>
    <property type="molecule type" value="Genomic_DNA"/>
</dbReference>
<organism evidence="1 2">
    <name type="scientific">Datura stramonium</name>
    <name type="common">Jimsonweed</name>
    <name type="synonym">Common thornapple</name>
    <dbReference type="NCBI Taxonomy" id="4076"/>
    <lineage>
        <taxon>Eukaryota</taxon>
        <taxon>Viridiplantae</taxon>
        <taxon>Streptophyta</taxon>
        <taxon>Embryophyta</taxon>
        <taxon>Tracheophyta</taxon>
        <taxon>Spermatophyta</taxon>
        <taxon>Magnoliopsida</taxon>
        <taxon>eudicotyledons</taxon>
        <taxon>Gunneridae</taxon>
        <taxon>Pentapetalae</taxon>
        <taxon>asterids</taxon>
        <taxon>lamiids</taxon>
        <taxon>Solanales</taxon>
        <taxon>Solanaceae</taxon>
        <taxon>Solanoideae</taxon>
        <taxon>Datureae</taxon>
        <taxon>Datura</taxon>
    </lineage>
</organism>
<feature type="non-terminal residue" evidence="1">
    <location>
        <position position="1"/>
    </location>
</feature>
<comment type="caution">
    <text evidence="1">The sequence shown here is derived from an EMBL/GenBank/DDBJ whole genome shotgun (WGS) entry which is preliminary data.</text>
</comment>
<evidence type="ECO:0000313" key="2">
    <source>
        <dbReference type="Proteomes" id="UP000823775"/>
    </source>
</evidence>
<protein>
    <submittedName>
        <fullName evidence="1">Uncharacterized protein</fullName>
    </submittedName>
</protein>
<gene>
    <name evidence="1" type="ORF">HAX54_012732</name>
</gene>
<name>A0ABS8TK68_DATST</name>
<reference evidence="1 2" key="1">
    <citation type="journal article" date="2021" name="BMC Genomics">
        <title>Datura genome reveals duplications of psychoactive alkaloid biosynthetic genes and high mutation rate following tissue culture.</title>
        <authorList>
            <person name="Rajewski A."/>
            <person name="Carter-House D."/>
            <person name="Stajich J."/>
            <person name="Litt A."/>
        </authorList>
    </citation>
    <scope>NUCLEOTIDE SEQUENCE [LARGE SCALE GENOMIC DNA]</scope>
    <source>
        <strain evidence="1">AR-01</strain>
    </source>
</reference>